<dbReference type="EC" id="1.3.5.2" evidence="11"/>
<dbReference type="PANTHER" id="PTHR48109:SF4">
    <property type="entry name" value="DIHYDROOROTATE DEHYDROGENASE (QUINONE), MITOCHONDRIAL"/>
    <property type="match status" value="1"/>
</dbReference>
<dbReference type="STRING" id="1393122.SAMN05660895_0825"/>
<feature type="domain" description="Dihydroorotate dehydrogenase catalytic" evidence="12">
    <location>
        <begin position="49"/>
        <end position="349"/>
    </location>
</feature>
<feature type="binding site" evidence="11">
    <location>
        <position position="70"/>
    </location>
    <ligand>
        <name>substrate</name>
    </ligand>
</feature>
<dbReference type="PROSITE" id="PS00912">
    <property type="entry name" value="DHODEHASE_2"/>
    <property type="match status" value="1"/>
</dbReference>
<organism evidence="13 14">
    <name type="scientific">Thermoflavifilum thermophilum</name>
    <dbReference type="NCBI Taxonomy" id="1393122"/>
    <lineage>
        <taxon>Bacteria</taxon>
        <taxon>Pseudomonadati</taxon>
        <taxon>Bacteroidota</taxon>
        <taxon>Chitinophagia</taxon>
        <taxon>Chitinophagales</taxon>
        <taxon>Chitinophagaceae</taxon>
        <taxon>Thermoflavifilum</taxon>
    </lineage>
</organism>
<feature type="binding site" evidence="11">
    <location>
        <begin position="331"/>
        <end position="332"/>
    </location>
    <ligand>
        <name>FMN</name>
        <dbReference type="ChEBI" id="CHEBI:58210"/>
    </ligand>
</feature>
<gene>
    <name evidence="11" type="primary">pyrD</name>
    <name evidence="13" type="ORF">SAMN05660895_0825</name>
</gene>
<dbReference type="GO" id="GO:0005886">
    <property type="term" value="C:plasma membrane"/>
    <property type="evidence" value="ECO:0007669"/>
    <property type="project" value="UniProtKB-SubCell"/>
</dbReference>
<feature type="active site" description="Nucleophile" evidence="11">
    <location>
        <position position="189"/>
    </location>
</feature>
<comment type="catalytic activity">
    <reaction evidence="10 11">
        <text>(S)-dihydroorotate + a quinone = orotate + a quinol</text>
        <dbReference type="Rhea" id="RHEA:30187"/>
        <dbReference type="ChEBI" id="CHEBI:24646"/>
        <dbReference type="ChEBI" id="CHEBI:30839"/>
        <dbReference type="ChEBI" id="CHEBI:30864"/>
        <dbReference type="ChEBI" id="CHEBI:132124"/>
        <dbReference type="EC" id="1.3.5.2"/>
    </reaction>
</comment>
<keyword evidence="6 11" id="KW-0288">FMN</keyword>
<dbReference type="AlphaFoldDB" id="A0A1I7N7C0"/>
<feature type="binding site" evidence="11">
    <location>
        <position position="281"/>
    </location>
    <ligand>
        <name>FMN</name>
        <dbReference type="ChEBI" id="CHEBI:58210"/>
    </ligand>
</feature>
<evidence type="ECO:0000313" key="13">
    <source>
        <dbReference type="EMBL" id="SFV30555.1"/>
    </source>
</evidence>
<comment type="subcellular location">
    <subcellularLocation>
        <location evidence="11">Cell membrane</location>
        <topology evidence="11">Peripheral membrane protein</topology>
    </subcellularLocation>
    <subcellularLocation>
        <location evidence="2">Membrane</location>
    </subcellularLocation>
</comment>
<evidence type="ECO:0000256" key="4">
    <source>
        <dbReference type="ARBA" id="ARBA00005359"/>
    </source>
</evidence>
<dbReference type="Gene3D" id="3.20.20.70">
    <property type="entry name" value="Aldolase class I"/>
    <property type="match status" value="1"/>
</dbReference>
<feature type="binding site" evidence="11">
    <location>
        <begin position="256"/>
        <end position="257"/>
    </location>
    <ligand>
        <name>substrate</name>
    </ligand>
</feature>
<feature type="binding site" evidence="11">
    <location>
        <position position="186"/>
    </location>
    <ligand>
        <name>FMN</name>
        <dbReference type="ChEBI" id="CHEBI:58210"/>
    </ligand>
</feature>
<protein>
    <recommendedName>
        <fullName evidence="11">Dihydroorotate dehydrogenase (quinone)</fullName>
        <ecNumber evidence="11">1.3.5.2</ecNumber>
    </recommendedName>
    <alternativeName>
        <fullName evidence="11">DHOdehase</fullName>
        <shortName evidence="11">DHOD</shortName>
        <shortName evidence="11">DHODase</shortName>
    </alternativeName>
    <alternativeName>
        <fullName evidence="11">Dihydroorotate oxidase</fullName>
    </alternativeName>
</protein>
<comment type="pathway">
    <text evidence="3 11">Pyrimidine metabolism; UMP biosynthesis via de novo pathway; orotate from (S)-dihydroorotate (quinone route): step 1/1.</text>
</comment>
<dbReference type="InterPro" id="IPR005719">
    <property type="entry name" value="Dihydroorotate_DH_2"/>
</dbReference>
<dbReference type="InterPro" id="IPR050074">
    <property type="entry name" value="DHO_dehydrogenase"/>
</dbReference>
<comment type="cofactor">
    <cofactor evidence="11">
        <name>FMN</name>
        <dbReference type="ChEBI" id="CHEBI:58210"/>
    </cofactor>
    <text evidence="11">Binds 1 FMN per subunit.</text>
</comment>
<dbReference type="GO" id="GO:0006207">
    <property type="term" value="P:'de novo' pyrimidine nucleobase biosynthetic process"/>
    <property type="evidence" value="ECO:0007669"/>
    <property type="project" value="UniProtKB-UniRule"/>
</dbReference>
<evidence type="ECO:0000256" key="7">
    <source>
        <dbReference type="ARBA" id="ARBA00022975"/>
    </source>
</evidence>
<dbReference type="Pfam" id="PF01180">
    <property type="entry name" value="DHO_dh"/>
    <property type="match status" value="1"/>
</dbReference>
<evidence type="ECO:0000256" key="6">
    <source>
        <dbReference type="ARBA" id="ARBA00022643"/>
    </source>
</evidence>
<evidence type="ECO:0000256" key="2">
    <source>
        <dbReference type="ARBA" id="ARBA00004370"/>
    </source>
</evidence>
<proteinExistence type="inferred from homology"/>
<dbReference type="InterPro" id="IPR005720">
    <property type="entry name" value="Dihydroorotate_DH_cat"/>
</dbReference>
<evidence type="ECO:0000256" key="5">
    <source>
        <dbReference type="ARBA" id="ARBA00022630"/>
    </source>
</evidence>
<dbReference type="CDD" id="cd04738">
    <property type="entry name" value="DHOD_2_like"/>
    <property type="match status" value="1"/>
</dbReference>
<dbReference type="PIRSF" id="PIRSF000164">
    <property type="entry name" value="DHO_oxidase"/>
    <property type="match status" value="1"/>
</dbReference>
<dbReference type="SUPFAM" id="SSF51395">
    <property type="entry name" value="FMN-linked oxidoreductases"/>
    <property type="match status" value="1"/>
</dbReference>
<dbReference type="InterPro" id="IPR012135">
    <property type="entry name" value="Dihydroorotate_DH_1_2"/>
</dbReference>
<dbReference type="InterPro" id="IPR013785">
    <property type="entry name" value="Aldolase_TIM"/>
</dbReference>
<keyword evidence="5 11" id="KW-0285">Flavoprotein</keyword>
<evidence type="ECO:0000259" key="12">
    <source>
        <dbReference type="Pfam" id="PF01180"/>
    </source>
</evidence>
<dbReference type="PROSITE" id="PS00911">
    <property type="entry name" value="DHODEHASE_1"/>
    <property type="match status" value="1"/>
</dbReference>
<feature type="binding site" evidence="11">
    <location>
        <position position="310"/>
    </location>
    <ligand>
        <name>FMN</name>
        <dbReference type="ChEBI" id="CHEBI:58210"/>
    </ligand>
</feature>
<feature type="binding site" evidence="11">
    <location>
        <position position="255"/>
    </location>
    <ligand>
        <name>FMN</name>
        <dbReference type="ChEBI" id="CHEBI:58210"/>
    </ligand>
</feature>
<evidence type="ECO:0000256" key="10">
    <source>
        <dbReference type="ARBA" id="ARBA00048639"/>
    </source>
</evidence>
<sequence length="352" mass="38933">MYSLLRRLLFLLPPEQAHIAVMQGLRQVHHFEIGKRWLSRRFCISHPSLQREVMGLTFPNPVGLAAGFDKNATYVELLAALGFGFIEIGTVTHRPQAGNQRPRLFRLPADEALINRMGFNNDGVIAIAARLRNIRSRLSREAQGNARLIIGGNMGKNRETPNEQALVDYGICFEALYDTVDYFVINVSSPNTPGLRDLQQRDALREIISHLQTLNQAKPVPRPLLLKIAPDLSWAELDQILDLALQFHLSGIIAANTTIRRDGLRTPAEIIERIGAGGLSGRPLFAHTLQMVNHIARQTSARLPVVASGGIFSAEDARKVMDAGASLVQLYTGMIYRGPGLIREICEALVAT</sequence>
<accession>A0A1I7N7C0</accession>
<dbReference type="NCBIfam" id="NF003645">
    <property type="entry name" value="PRK05286.1-2"/>
    <property type="match status" value="1"/>
</dbReference>
<dbReference type="HAMAP" id="MF_00225">
    <property type="entry name" value="DHO_dh_type2"/>
    <property type="match status" value="1"/>
</dbReference>
<dbReference type="GO" id="GO:0106430">
    <property type="term" value="F:dihydroorotate dehydrogenase (quinone) activity"/>
    <property type="evidence" value="ECO:0007669"/>
    <property type="project" value="UniProtKB-EC"/>
</dbReference>
<feature type="binding site" evidence="11">
    <location>
        <position position="191"/>
    </location>
    <ligand>
        <name>substrate</name>
    </ligand>
</feature>
<dbReference type="Proteomes" id="UP000199537">
    <property type="component" value="Unassembled WGS sequence"/>
</dbReference>
<dbReference type="OrthoDB" id="9802377at2"/>
<comment type="similarity">
    <text evidence="4 11">Belongs to the dihydroorotate dehydrogenase family. Type 2 subfamily.</text>
</comment>
<dbReference type="EMBL" id="FPCJ01000001">
    <property type="protein sequence ID" value="SFV30555.1"/>
    <property type="molecule type" value="Genomic_DNA"/>
</dbReference>
<comment type="function">
    <text evidence="1 11">Catalyzes the conversion of dihydroorotate to orotate with quinone as electron acceptor.</text>
</comment>
<dbReference type="InterPro" id="IPR001295">
    <property type="entry name" value="Dihydroorotate_DH_CS"/>
</dbReference>
<keyword evidence="9 11" id="KW-0472">Membrane</keyword>
<evidence type="ECO:0000256" key="8">
    <source>
        <dbReference type="ARBA" id="ARBA00023002"/>
    </source>
</evidence>
<reference evidence="14" key="1">
    <citation type="submission" date="2016-10" db="EMBL/GenBank/DDBJ databases">
        <authorList>
            <person name="Varghese N."/>
            <person name="Submissions S."/>
        </authorList>
    </citation>
    <scope>NUCLEOTIDE SEQUENCE [LARGE SCALE GENOMIC DNA]</scope>
    <source>
        <strain evidence="14">DSM 14807</strain>
    </source>
</reference>
<keyword evidence="11" id="KW-1003">Cell membrane</keyword>
<feature type="binding site" evidence="11">
    <location>
        <position position="186"/>
    </location>
    <ligand>
        <name>substrate</name>
    </ligand>
</feature>
<feature type="binding site" evidence="11">
    <location>
        <begin position="66"/>
        <end position="70"/>
    </location>
    <ligand>
        <name>FMN</name>
        <dbReference type="ChEBI" id="CHEBI:58210"/>
    </ligand>
</feature>
<dbReference type="GO" id="GO:0005737">
    <property type="term" value="C:cytoplasm"/>
    <property type="evidence" value="ECO:0007669"/>
    <property type="project" value="InterPro"/>
</dbReference>
<feature type="binding site" evidence="11">
    <location>
        <position position="90"/>
    </location>
    <ligand>
        <name>FMN</name>
        <dbReference type="ChEBI" id="CHEBI:58210"/>
    </ligand>
</feature>
<keyword evidence="7 11" id="KW-0665">Pyrimidine biosynthesis</keyword>
<dbReference type="NCBIfam" id="NF003652">
    <property type="entry name" value="PRK05286.2-5"/>
    <property type="match status" value="1"/>
</dbReference>
<comment type="subunit">
    <text evidence="11">Monomer.</text>
</comment>
<dbReference type="GO" id="GO:0044205">
    <property type="term" value="P:'de novo' UMP biosynthetic process"/>
    <property type="evidence" value="ECO:0007669"/>
    <property type="project" value="UniProtKB-UniRule"/>
</dbReference>
<feature type="binding site" evidence="11">
    <location>
        <position position="227"/>
    </location>
    <ligand>
        <name>FMN</name>
        <dbReference type="ChEBI" id="CHEBI:58210"/>
    </ligand>
</feature>
<name>A0A1I7N7C0_9BACT</name>
<evidence type="ECO:0000256" key="11">
    <source>
        <dbReference type="HAMAP-Rule" id="MF_00225"/>
    </source>
</evidence>
<feature type="binding site" evidence="11">
    <location>
        <position position="153"/>
    </location>
    <ligand>
        <name>FMN</name>
        <dbReference type="ChEBI" id="CHEBI:58210"/>
    </ligand>
</feature>
<keyword evidence="14" id="KW-1185">Reference proteome</keyword>
<dbReference type="UniPathway" id="UPA00070">
    <property type="reaction ID" value="UER00946"/>
</dbReference>
<evidence type="ECO:0000256" key="1">
    <source>
        <dbReference type="ARBA" id="ARBA00003125"/>
    </source>
</evidence>
<keyword evidence="8 11" id="KW-0560">Oxidoreductase</keyword>
<evidence type="ECO:0000256" key="3">
    <source>
        <dbReference type="ARBA" id="ARBA00005161"/>
    </source>
</evidence>
<evidence type="ECO:0000313" key="14">
    <source>
        <dbReference type="Proteomes" id="UP000199537"/>
    </source>
</evidence>
<evidence type="ECO:0000256" key="9">
    <source>
        <dbReference type="ARBA" id="ARBA00023136"/>
    </source>
</evidence>
<dbReference type="NCBIfam" id="TIGR01036">
    <property type="entry name" value="pyrD_sub2"/>
    <property type="match status" value="1"/>
</dbReference>
<dbReference type="PANTHER" id="PTHR48109">
    <property type="entry name" value="DIHYDROOROTATE DEHYDROGENASE (QUINONE), MITOCHONDRIAL-RELATED"/>
    <property type="match status" value="1"/>
</dbReference>
<feature type="binding site" evidence="11">
    <location>
        <begin position="115"/>
        <end position="119"/>
    </location>
    <ligand>
        <name>substrate</name>
    </ligand>
</feature>